<evidence type="ECO:0000313" key="2">
    <source>
        <dbReference type="EMBL" id="GLI95640.1"/>
    </source>
</evidence>
<proteinExistence type="predicted"/>
<gene>
    <name evidence="2" type="ORF">LMG27198_46320</name>
</gene>
<dbReference type="AlphaFoldDB" id="A0A9W6GZE0"/>
<accession>A0A9W6GZE0</accession>
<dbReference type="PANTHER" id="PTHR33498">
    <property type="entry name" value="TRANSPOSASE FOR INSERTION SEQUENCE ELEMENT IS1557"/>
    <property type="match status" value="1"/>
</dbReference>
<dbReference type="InterPro" id="IPR047951">
    <property type="entry name" value="Transpos_ISL3"/>
</dbReference>
<protein>
    <submittedName>
        <fullName evidence="2">Transposase</fullName>
    </submittedName>
</protein>
<evidence type="ECO:0000259" key="1">
    <source>
        <dbReference type="PROSITE" id="PS50531"/>
    </source>
</evidence>
<evidence type="ECO:0000313" key="3">
    <source>
        <dbReference type="Proteomes" id="UP001144323"/>
    </source>
</evidence>
<keyword evidence="3" id="KW-1185">Reference proteome</keyword>
<organism evidence="2 3">
    <name type="scientific">Methylocystis echinoides</name>
    <dbReference type="NCBI Taxonomy" id="29468"/>
    <lineage>
        <taxon>Bacteria</taxon>
        <taxon>Pseudomonadati</taxon>
        <taxon>Pseudomonadota</taxon>
        <taxon>Alphaproteobacteria</taxon>
        <taxon>Hyphomicrobiales</taxon>
        <taxon>Methylocystaceae</taxon>
        <taxon>Methylocystis</taxon>
    </lineage>
</organism>
<dbReference type="Pfam" id="PF01610">
    <property type="entry name" value="DDE_Tnp_ISL3"/>
    <property type="match status" value="2"/>
</dbReference>
<dbReference type="PANTHER" id="PTHR33498:SF1">
    <property type="entry name" value="TRANSPOSASE FOR INSERTION SEQUENCE ELEMENT IS1557"/>
    <property type="match status" value="1"/>
</dbReference>
<dbReference type="InterPro" id="IPR002560">
    <property type="entry name" value="Transposase_DDE"/>
</dbReference>
<dbReference type="NCBIfam" id="NF033550">
    <property type="entry name" value="transpos_ISL3"/>
    <property type="match status" value="1"/>
</dbReference>
<dbReference type="PROSITE" id="PS50531">
    <property type="entry name" value="HTH_IS21"/>
    <property type="match status" value="1"/>
</dbReference>
<dbReference type="Proteomes" id="UP001144323">
    <property type="component" value="Unassembled WGS sequence"/>
</dbReference>
<feature type="domain" description="HTH IS21-type" evidence="1">
    <location>
        <begin position="225"/>
        <end position="287"/>
    </location>
</feature>
<name>A0A9W6GZE0_9HYPH</name>
<dbReference type="InterPro" id="IPR017894">
    <property type="entry name" value="HTH_IS21_transposase_type"/>
</dbReference>
<sequence length="476" mass="53961">MKLRLQRWQCRNEACERQTFTALLPEVAAPRARRTERATEIVYLLGHGVGGRPGERLIKRIGMPTSDDTILRCLKRRIKGRSSEETTRVVGVDDWAWRKGSTYGTIIVDLERREVLDLFPERAAGMTADWLKRHPGVEIISRDRCGSFAQGAHEGAPQARQIADRFHILQNLREAVQAQLGRAAGFSARPLLPADGEEVASVRDKHGGAEHRRITRVANERSRQAVFERVRALHKEGRNAMDIARQTGFDRRTVTKWIRAEALPQRSASAPKTTSPRHFEDYLLRRWSEGCVRGRRLFQEIKARGYTGSFSNLERLLAKWRNPKRKTTRTAPIVPRPHPLDPATGRSISPIVAAALCIKPRGLLTVNQVAKVGAMKNDWPEFATMRRLAMRFRGMLKSKSASKLGTWLRDAQKSGLYAMQRFARTAQRDIEAVRNAITEPWSNGQTEGQINRLKALKRTMYGRAGPELLRARLLPV</sequence>
<comment type="caution">
    <text evidence="2">The sequence shown here is derived from an EMBL/GenBank/DDBJ whole genome shotgun (WGS) entry which is preliminary data.</text>
</comment>
<reference evidence="2" key="1">
    <citation type="journal article" date="2023" name="Int. J. Syst. Evol. Microbiol.">
        <title>Methylocystis iwaonis sp. nov., a type II methane-oxidizing bacterium from surface soil of a rice paddy field in Japan, and emended description of the genus Methylocystis (ex Whittenbury et al. 1970) Bowman et al. 1993.</title>
        <authorList>
            <person name="Kaise H."/>
            <person name="Sawadogo J.B."/>
            <person name="Alam M.S."/>
            <person name="Ueno C."/>
            <person name="Dianou D."/>
            <person name="Shinjo R."/>
            <person name="Asakawa S."/>
        </authorList>
    </citation>
    <scope>NUCLEOTIDE SEQUENCE</scope>
    <source>
        <strain evidence="2">LMG27198</strain>
    </source>
</reference>
<dbReference type="EMBL" id="BSEC01000004">
    <property type="protein sequence ID" value="GLI95640.1"/>
    <property type="molecule type" value="Genomic_DNA"/>
</dbReference>